<protein>
    <recommendedName>
        <fullName evidence="12">Circadian input-output histidine kinase CikA</fullName>
        <ecNumber evidence="3">2.7.13.3</ecNumber>
    </recommendedName>
    <alternativeName>
        <fullName evidence="11">Sensory/regulatory protein RpfC</fullName>
    </alternativeName>
</protein>
<dbReference type="eggNOG" id="COG0784">
    <property type="taxonomic scope" value="Bacteria"/>
</dbReference>
<dbReference type="Gene3D" id="3.40.50.2300">
    <property type="match status" value="2"/>
</dbReference>
<feature type="domain" description="Response regulatory" evidence="18">
    <location>
        <begin position="1542"/>
        <end position="1662"/>
    </location>
</feature>
<dbReference type="KEGG" id="atm:ANT_11250"/>
<evidence type="ECO:0000256" key="2">
    <source>
        <dbReference type="ARBA" id="ARBA00006402"/>
    </source>
</evidence>
<dbReference type="InterPro" id="IPR003018">
    <property type="entry name" value="GAF"/>
</dbReference>
<feature type="domain" description="HPt" evidence="20">
    <location>
        <begin position="1721"/>
        <end position="1818"/>
    </location>
</feature>
<comment type="similarity">
    <text evidence="2">In the N-terminal section; belongs to the phytochrome family.</text>
</comment>
<keyword evidence="7" id="KW-0418">Kinase</keyword>
<evidence type="ECO:0000259" key="20">
    <source>
        <dbReference type="PROSITE" id="PS50894"/>
    </source>
</evidence>
<dbReference type="eggNOG" id="COG0745">
    <property type="taxonomic scope" value="Bacteria"/>
</dbReference>
<dbReference type="Gene3D" id="1.20.120.160">
    <property type="entry name" value="HPT domain"/>
    <property type="match status" value="1"/>
</dbReference>
<keyword evidence="8" id="KW-0067">ATP-binding</keyword>
<dbReference type="eggNOG" id="COG2202">
    <property type="taxonomic scope" value="Bacteria"/>
</dbReference>
<reference evidence="21 22" key="1">
    <citation type="submission" date="2010-12" db="EMBL/GenBank/DDBJ databases">
        <title>Whole genome sequence of Anaerolinea thermophila UNI-1.</title>
        <authorList>
            <person name="Narita-Yamada S."/>
            <person name="Kishi E."/>
            <person name="Watanabe Y."/>
            <person name="Takasaki K."/>
            <person name="Ankai A."/>
            <person name="Oguchi A."/>
            <person name="Fukui S."/>
            <person name="Takahashi M."/>
            <person name="Yashiro I."/>
            <person name="Hosoyama A."/>
            <person name="Sekiguchi Y."/>
            <person name="Hanada S."/>
            <person name="Fujita N."/>
        </authorList>
    </citation>
    <scope>NUCLEOTIDE SEQUENCE [LARGE SCALE GENOMIC DNA]</scope>
    <source>
        <strain evidence="22">DSM 14523 / JCM 11388 / NBRC 100420 / UNI-1</strain>
    </source>
</reference>
<feature type="domain" description="Histidine kinase" evidence="17">
    <location>
        <begin position="1158"/>
        <end position="1379"/>
    </location>
</feature>
<dbReference type="GO" id="GO:0006355">
    <property type="term" value="P:regulation of DNA-templated transcription"/>
    <property type="evidence" value="ECO:0007669"/>
    <property type="project" value="InterPro"/>
</dbReference>
<feature type="domain" description="PAS" evidence="19">
    <location>
        <begin position="842"/>
        <end position="887"/>
    </location>
</feature>
<dbReference type="InParanoid" id="E8N3Z5"/>
<keyword evidence="22" id="KW-1185">Reference proteome</keyword>
<dbReference type="InterPro" id="IPR013767">
    <property type="entry name" value="PAS_fold"/>
</dbReference>
<dbReference type="PROSITE" id="PS50110">
    <property type="entry name" value="RESPONSE_REGULATORY"/>
    <property type="match status" value="2"/>
</dbReference>
<dbReference type="SMART" id="SM00091">
    <property type="entry name" value="PAS"/>
    <property type="match status" value="2"/>
</dbReference>
<dbReference type="CDD" id="cd17546">
    <property type="entry name" value="REC_hyHK_CKI1_RcsC-like"/>
    <property type="match status" value="1"/>
</dbReference>
<dbReference type="InterPro" id="IPR005467">
    <property type="entry name" value="His_kinase_dom"/>
</dbReference>
<evidence type="ECO:0000259" key="19">
    <source>
        <dbReference type="PROSITE" id="PS50112"/>
    </source>
</evidence>
<dbReference type="InterPro" id="IPR029016">
    <property type="entry name" value="GAF-like_dom_sf"/>
</dbReference>
<evidence type="ECO:0000256" key="10">
    <source>
        <dbReference type="ARBA" id="ARBA00064003"/>
    </source>
</evidence>
<evidence type="ECO:0000256" key="7">
    <source>
        <dbReference type="ARBA" id="ARBA00022777"/>
    </source>
</evidence>
<feature type="transmembrane region" description="Helical" evidence="16">
    <location>
        <begin position="272"/>
        <end position="300"/>
    </location>
</feature>
<dbReference type="PROSITE" id="PS50112">
    <property type="entry name" value="PAS"/>
    <property type="match status" value="1"/>
</dbReference>
<dbReference type="InterPro" id="IPR003594">
    <property type="entry name" value="HATPase_dom"/>
</dbReference>
<dbReference type="PANTHER" id="PTHR45339:SF3">
    <property type="entry name" value="HISTIDINE KINASE"/>
    <property type="match status" value="1"/>
</dbReference>
<dbReference type="FunFam" id="3.30.565.10:FF:000010">
    <property type="entry name" value="Sensor histidine kinase RcsC"/>
    <property type="match status" value="1"/>
</dbReference>
<dbReference type="PRINTS" id="PR00344">
    <property type="entry name" value="BCTRLSENSOR"/>
</dbReference>
<evidence type="ECO:0000313" key="22">
    <source>
        <dbReference type="Proteomes" id="UP000008922"/>
    </source>
</evidence>
<dbReference type="InterPro" id="IPR000014">
    <property type="entry name" value="PAS"/>
</dbReference>
<evidence type="ECO:0000256" key="12">
    <source>
        <dbReference type="ARBA" id="ARBA00074306"/>
    </source>
</evidence>
<dbReference type="Pfam" id="PF00072">
    <property type="entry name" value="Response_reg"/>
    <property type="match status" value="1"/>
</dbReference>
<dbReference type="GO" id="GO:0000155">
    <property type="term" value="F:phosphorelay sensor kinase activity"/>
    <property type="evidence" value="ECO:0007669"/>
    <property type="project" value="InterPro"/>
</dbReference>
<feature type="modified residue" description="4-aspartylphosphate" evidence="14">
    <location>
        <position position="1446"/>
    </location>
</feature>
<evidence type="ECO:0000256" key="14">
    <source>
        <dbReference type="PROSITE-ProRule" id="PRU00169"/>
    </source>
</evidence>
<dbReference type="FunFam" id="1.10.287.130:FF:000002">
    <property type="entry name" value="Two-component osmosensing histidine kinase"/>
    <property type="match status" value="1"/>
</dbReference>
<dbReference type="SUPFAM" id="SSF47226">
    <property type="entry name" value="Histidine-containing phosphotransfer domain, HPT domain"/>
    <property type="match status" value="1"/>
</dbReference>
<dbReference type="eggNOG" id="COG3322">
    <property type="taxonomic scope" value="Bacteria"/>
</dbReference>
<dbReference type="HOGENOM" id="CLU_237644_0_0_0"/>
<dbReference type="SUPFAM" id="SSF52172">
    <property type="entry name" value="CheY-like"/>
    <property type="match status" value="2"/>
</dbReference>
<keyword evidence="6" id="KW-0547">Nucleotide-binding</keyword>
<dbReference type="InterPro" id="IPR035965">
    <property type="entry name" value="PAS-like_dom_sf"/>
</dbReference>
<dbReference type="CDD" id="cd00130">
    <property type="entry name" value="PAS"/>
    <property type="match status" value="1"/>
</dbReference>
<dbReference type="GO" id="GO:0005524">
    <property type="term" value="F:ATP binding"/>
    <property type="evidence" value="ECO:0007669"/>
    <property type="project" value="UniProtKB-KW"/>
</dbReference>
<dbReference type="InterPro" id="IPR007892">
    <property type="entry name" value="CHASE4"/>
</dbReference>
<dbReference type="SUPFAM" id="SSF47384">
    <property type="entry name" value="Homodimeric domain of signal transducing histidine kinase"/>
    <property type="match status" value="1"/>
</dbReference>
<evidence type="ECO:0000256" key="6">
    <source>
        <dbReference type="ARBA" id="ARBA00022741"/>
    </source>
</evidence>
<dbReference type="CDD" id="cd00088">
    <property type="entry name" value="HPT"/>
    <property type="match status" value="1"/>
</dbReference>
<gene>
    <name evidence="21" type="ordered locus">ANT_11250</name>
</gene>
<feature type="modified residue" description="4-aspartylphosphate" evidence="14">
    <location>
        <position position="1593"/>
    </location>
</feature>
<dbReference type="InterPro" id="IPR003661">
    <property type="entry name" value="HisK_dim/P_dom"/>
</dbReference>
<keyword evidence="15" id="KW-0175">Coiled coil</keyword>
<evidence type="ECO:0000313" key="21">
    <source>
        <dbReference type="EMBL" id="BAJ63159.1"/>
    </source>
</evidence>
<dbReference type="OrthoDB" id="134768at2"/>
<dbReference type="RefSeq" id="WP_013559547.1">
    <property type="nucleotide sequence ID" value="NC_014960.1"/>
</dbReference>
<dbReference type="eggNOG" id="COG2198">
    <property type="taxonomic scope" value="Bacteria"/>
</dbReference>
<dbReference type="SUPFAM" id="SSF55785">
    <property type="entry name" value="PYP-like sensor domain (PAS domain)"/>
    <property type="match status" value="2"/>
</dbReference>
<dbReference type="InterPro" id="IPR036097">
    <property type="entry name" value="HisK_dim/P_sf"/>
</dbReference>
<dbReference type="Pfam" id="PF00512">
    <property type="entry name" value="HisKA"/>
    <property type="match status" value="1"/>
</dbReference>
<comment type="subunit">
    <text evidence="10">At low DSF concentrations, interacts with RpfF.</text>
</comment>
<evidence type="ECO:0000256" key="13">
    <source>
        <dbReference type="PROSITE-ProRule" id="PRU00110"/>
    </source>
</evidence>
<keyword evidence="4 14" id="KW-0597">Phosphoprotein</keyword>
<dbReference type="InterPro" id="IPR001789">
    <property type="entry name" value="Sig_transdc_resp-reg_receiver"/>
</dbReference>
<dbReference type="SUPFAM" id="SSF55874">
    <property type="entry name" value="ATPase domain of HSP90 chaperone/DNA topoisomerase II/histidine kinase"/>
    <property type="match status" value="1"/>
</dbReference>
<dbReference type="EC" id="2.7.13.3" evidence="3"/>
<dbReference type="Pfam" id="PF00989">
    <property type="entry name" value="PAS"/>
    <property type="match status" value="1"/>
</dbReference>
<dbReference type="eggNOG" id="COG2205">
    <property type="taxonomic scope" value="Bacteria"/>
</dbReference>
<evidence type="ECO:0000259" key="17">
    <source>
        <dbReference type="PROSITE" id="PS50109"/>
    </source>
</evidence>
<keyword evidence="16" id="KW-1133">Transmembrane helix</keyword>
<keyword evidence="16" id="KW-0472">Membrane</keyword>
<dbReference type="PROSITE" id="PS50894">
    <property type="entry name" value="HPT"/>
    <property type="match status" value="1"/>
</dbReference>
<evidence type="ECO:0000256" key="4">
    <source>
        <dbReference type="ARBA" id="ARBA00022553"/>
    </source>
</evidence>
<dbReference type="InterPro" id="IPR008207">
    <property type="entry name" value="Sig_transdc_His_kin_Hpt_dom"/>
</dbReference>
<dbReference type="EMBL" id="AP012029">
    <property type="protein sequence ID" value="BAJ63159.1"/>
    <property type="molecule type" value="Genomic_DNA"/>
</dbReference>
<dbReference type="SMART" id="SM00387">
    <property type="entry name" value="HATPase_c"/>
    <property type="match status" value="1"/>
</dbReference>
<dbReference type="CDD" id="cd16922">
    <property type="entry name" value="HATPase_EvgS-ArcB-TorS-like"/>
    <property type="match status" value="1"/>
</dbReference>
<keyword evidence="16" id="KW-0812">Transmembrane</keyword>
<dbReference type="Pfam" id="PF05228">
    <property type="entry name" value="CHASE4"/>
    <property type="match status" value="1"/>
</dbReference>
<dbReference type="NCBIfam" id="TIGR00229">
    <property type="entry name" value="sensory_box"/>
    <property type="match status" value="1"/>
</dbReference>
<dbReference type="eggNOG" id="COG2203">
    <property type="taxonomic scope" value="Bacteria"/>
</dbReference>
<evidence type="ECO:0000256" key="11">
    <source>
        <dbReference type="ARBA" id="ARBA00068150"/>
    </source>
</evidence>
<feature type="coiled-coil region" evidence="15">
    <location>
        <begin position="645"/>
        <end position="675"/>
    </location>
</feature>
<dbReference type="SUPFAM" id="SSF55781">
    <property type="entry name" value="GAF domain-like"/>
    <property type="match status" value="3"/>
</dbReference>
<keyword evidence="9" id="KW-0902">Two-component regulatory system</keyword>
<dbReference type="InterPro" id="IPR004358">
    <property type="entry name" value="Sig_transdc_His_kin-like_C"/>
</dbReference>
<dbReference type="Pfam" id="PF01627">
    <property type="entry name" value="Hpt"/>
    <property type="match status" value="1"/>
</dbReference>
<evidence type="ECO:0000256" key="5">
    <source>
        <dbReference type="ARBA" id="ARBA00022679"/>
    </source>
</evidence>
<keyword evidence="5" id="KW-0808">Transferase</keyword>
<dbReference type="CDD" id="cd00082">
    <property type="entry name" value="HisKA"/>
    <property type="match status" value="1"/>
</dbReference>
<dbReference type="InterPro" id="IPR011006">
    <property type="entry name" value="CheY-like_superfamily"/>
</dbReference>
<dbReference type="SMART" id="SM00065">
    <property type="entry name" value="GAF"/>
    <property type="match status" value="3"/>
</dbReference>
<evidence type="ECO:0000256" key="1">
    <source>
        <dbReference type="ARBA" id="ARBA00000085"/>
    </source>
</evidence>
<feature type="modified residue" description="Phosphohistidine" evidence="13">
    <location>
        <position position="1760"/>
    </location>
</feature>
<evidence type="ECO:0000256" key="9">
    <source>
        <dbReference type="ARBA" id="ARBA00023012"/>
    </source>
</evidence>
<evidence type="ECO:0000256" key="15">
    <source>
        <dbReference type="SAM" id="Coils"/>
    </source>
</evidence>
<sequence length="1819" mass="205515">MNVKFRAILISAIILIAMGAGFFLLTSQVLSSQFNSLDAQMNQRDLQQVVKEVQRIYGEMTTLAKDWALWDESYTFLKGQNPTFTEENFHPQALRSISIDLVVLSDTGGLIRFAQHYDQESERYVPVTTSLQAYVGKEGAFWRWLDSRESTERLIVADGHVYFVTAVPVLRTSGEGPAAGLLLFGREINEQLLDQIRVNSGVAVEFYRYDEVPENYLPLPKGQWEGQNPLFRVSVSNDVMRGFYLLWGAGEQPLGVLVATLPRQIYLAGKNAIFFLLGGMVVVGAIALLIDLLTLNFYIFRPLEKLGERLRLATELQDHLATLPPGEELALSQISAPLQDLIQQTQQARQESQTRQMLYTQLFEQAREGFALLAPETLEVLETNREFKNLLEMEETDEPVNFASLLLSRVIPEVRGALRQELREIARKGEGLEKSLALRSGREIELSIQPLRIASRYYFYAFVRDMTERLRLEERLQNQLRETALLNQVIAVTTTDLEPNAVFQTVCRELVLNLHLNFADVALLSEDRIFMHIVAEYGQDAEAPSLLGKVISLKENPIFQRGLRSPDPLFIREISAQIRTEQLRRLFMGRASASLLLIPLLVREEIIGWVILESEHPTLLTPDVIRLAQSMALAASRAYEVTRLYHDLQIEVENLRRAEEQLDKRQRYLEALMKIQSHLLALEVGENPYPLVLQVLGEITEADRVFAYQIMPGSDGRIFASPVGLWEKSPSEWTGRDLFQVNWRFSENQRPLVAALQEGEVCLAHASQLDEKAQQTLNGLGVDTVLLFPIFHNQQLAGIVGFTAEQGEREWSDLEISMIQVAVNSLAIAEERLNAEELIRNAEQRYRLVVENARDIIFQMDLTGRFTFLNPAWERITGLKVADTVGRPFWQAAPEGMVQELGAGFRILREKVTDRYHQTIHLHLPDERTVWLDAFMQRVPDPETQREMISGTFVDISSFKRIEYMLRRNEQALRSLHDITSSQSLPFDQKIDHLLQVGIQTFGMDYAYVGKLAGNALLIESSHPFEGGFQEGMTLEIEHTFTRETLRANEPLGIENVAESDFAGHPAHRITQMAAYLGTPIIVGNEVYGILAFYSLKPRRTAFSSSDHEFLRLMAQWIGAEIERDRYLKQLQRISDELALARDQALEASRLKSEFLATMSHEIRTPLNAVIGMSEILLDTPLNEEQADFARIIRDSGKSLLSIINDILDFSKIEAGRMTLESVEFQLLPLVDSVIEMFASIVQKKNLHLFGWIAPDVPNIVVGDPVRLRQVLINLVGNGVKFTEQGHVSVSISLQERLENEVILRVEVHDTGIGLSETARKRLFTPFTQADGSMTRRFGGTGLGLAISKSLVELMGGEIGVESVEGQGSTFWFTVTLSVRPEQPASVEWEAFAGKRVFVLSHDPVEKHFLETMLSGWQMQVHSGCEVEDAVECLRKDAHFDLAILDISLPADLLRNLLSHDISRATILLANLNERDKCVAYEQLERVVTILRPVRQSVLMETMRSLFMDHLTGERVLSYSIVVDEPDFDFPPQHVEPDGEKIVLLAEDNSANQRLATVQLKRLGYQADLVTTGEQALEMYMRHPERYLAILMDCQMPVMDGFEATRRIREFEHTRQRHIPIIAMTANAMQGDREACIQAGMDDYISKPVSIQRLGEVLAAVERAVRPSGEEVLETEVTEMRNIPVLVSVEPQLESSGDDEDLPSPLDQTILEGLRELGEGEQDFLSELIDIYLEDSTKLVERIEAGIQQGNADQVREAAHTLKGSSGNLGAVAFSKVCLEMEMAGRSGDLQKAAQLFPDFLRDYRRVCSALKKERKISA</sequence>
<dbReference type="Gene3D" id="3.30.450.20">
    <property type="entry name" value="PAS domain"/>
    <property type="match status" value="2"/>
</dbReference>
<dbReference type="InterPro" id="IPR036890">
    <property type="entry name" value="HATPase_C_sf"/>
</dbReference>
<evidence type="ECO:0000259" key="18">
    <source>
        <dbReference type="PROSITE" id="PS50110"/>
    </source>
</evidence>
<feature type="domain" description="Response regulatory" evidence="18">
    <location>
        <begin position="1396"/>
        <end position="1507"/>
    </location>
</feature>
<dbReference type="GO" id="GO:0005886">
    <property type="term" value="C:plasma membrane"/>
    <property type="evidence" value="ECO:0007669"/>
    <property type="project" value="UniProtKB-SubCell"/>
</dbReference>
<dbReference type="SMART" id="SM00073">
    <property type="entry name" value="HPT"/>
    <property type="match status" value="1"/>
</dbReference>
<comment type="catalytic activity">
    <reaction evidence="1">
        <text>ATP + protein L-histidine = ADP + protein N-phospho-L-histidine.</text>
        <dbReference type="EC" id="2.7.13.3"/>
    </reaction>
</comment>
<dbReference type="PANTHER" id="PTHR45339">
    <property type="entry name" value="HYBRID SIGNAL TRANSDUCTION HISTIDINE KINASE J"/>
    <property type="match status" value="1"/>
</dbReference>
<evidence type="ECO:0000256" key="8">
    <source>
        <dbReference type="ARBA" id="ARBA00022840"/>
    </source>
</evidence>
<dbReference type="Gene3D" id="3.30.565.10">
    <property type="entry name" value="Histidine kinase-like ATPase, C-terminal domain"/>
    <property type="match status" value="1"/>
</dbReference>
<dbReference type="Gene3D" id="3.30.450.40">
    <property type="match status" value="3"/>
</dbReference>
<evidence type="ECO:0000256" key="16">
    <source>
        <dbReference type="SAM" id="Phobius"/>
    </source>
</evidence>
<proteinExistence type="inferred from homology"/>
<dbReference type="Proteomes" id="UP000008922">
    <property type="component" value="Chromosome"/>
</dbReference>
<dbReference type="InterPro" id="IPR036641">
    <property type="entry name" value="HPT_dom_sf"/>
</dbReference>
<dbReference type="Pfam" id="PF02518">
    <property type="entry name" value="HATPase_c"/>
    <property type="match status" value="1"/>
</dbReference>
<dbReference type="Pfam" id="PF01590">
    <property type="entry name" value="GAF"/>
    <property type="match status" value="2"/>
</dbReference>
<organism evidence="21 22">
    <name type="scientific">Anaerolinea thermophila (strain DSM 14523 / JCM 11388 / NBRC 100420 / UNI-1)</name>
    <dbReference type="NCBI Taxonomy" id="926569"/>
    <lineage>
        <taxon>Bacteria</taxon>
        <taxon>Bacillati</taxon>
        <taxon>Chloroflexota</taxon>
        <taxon>Anaerolineae</taxon>
        <taxon>Anaerolineales</taxon>
        <taxon>Anaerolineaceae</taxon>
        <taxon>Anaerolinea</taxon>
    </lineage>
</organism>
<evidence type="ECO:0000256" key="3">
    <source>
        <dbReference type="ARBA" id="ARBA00012438"/>
    </source>
</evidence>
<dbReference type="PROSITE" id="PS50109">
    <property type="entry name" value="HIS_KIN"/>
    <property type="match status" value="1"/>
</dbReference>
<dbReference type="SMART" id="SM00388">
    <property type="entry name" value="HisKA"/>
    <property type="match status" value="1"/>
</dbReference>
<dbReference type="Gene3D" id="1.10.287.130">
    <property type="match status" value="1"/>
</dbReference>
<accession>E8N3Z5</accession>
<name>E8N3Z5_ANATU</name>
<dbReference type="STRING" id="926569.ANT_11250"/>
<dbReference type="SMART" id="SM00448">
    <property type="entry name" value="REC"/>
    <property type="match status" value="2"/>
</dbReference>